<dbReference type="InterPro" id="IPR023765">
    <property type="entry name" value="SBP_5_CS"/>
</dbReference>
<dbReference type="Gene3D" id="3.40.190.10">
    <property type="entry name" value="Periplasmic binding protein-like II"/>
    <property type="match status" value="1"/>
</dbReference>
<dbReference type="PROSITE" id="PS01040">
    <property type="entry name" value="SBP_BACTERIAL_5"/>
    <property type="match status" value="1"/>
</dbReference>
<dbReference type="PANTHER" id="PTHR30290:SF62">
    <property type="entry name" value="OLIGOPEPTIDE ABC TRANSPORTER, PERIPLASMIC OLIGOPEPTIDE-BINDING PROTEIN"/>
    <property type="match status" value="1"/>
</dbReference>
<evidence type="ECO:0000256" key="2">
    <source>
        <dbReference type="ARBA" id="ARBA00005695"/>
    </source>
</evidence>
<evidence type="ECO:0000256" key="1">
    <source>
        <dbReference type="ARBA" id="ARBA00004418"/>
    </source>
</evidence>
<gene>
    <name evidence="4" type="ORF">VE25_10740</name>
</gene>
<dbReference type="InterPro" id="IPR039424">
    <property type="entry name" value="SBP_5"/>
</dbReference>
<evidence type="ECO:0000313" key="4">
    <source>
        <dbReference type="EMBL" id="KKB11849.1"/>
    </source>
</evidence>
<dbReference type="GO" id="GO:1904680">
    <property type="term" value="F:peptide transmembrane transporter activity"/>
    <property type="evidence" value="ECO:0007669"/>
    <property type="project" value="TreeGrafter"/>
</dbReference>
<feature type="domain" description="Solute-binding protein family 5" evidence="3">
    <location>
        <begin position="89"/>
        <end position="517"/>
    </location>
</feature>
<dbReference type="CDD" id="cd08500">
    <property type="entry name" value="PBP2_NikA_DppA_OppA_like_4"/>
    <property type="match status" value="1"/>
</dbReference>
<protein>
    <recommendedName>
        <fullName evidence="3">Solute-binding protein family 5 domain-containing protein</fullName>
    </recommendedName>
</protein>
<reference evidence="4 5" key="1">
    <citation type="submission" date="2015-03" db="EMBL/GenBank/DDBJ databases">
        <authorList>
            <person name="Hassan Y.I."/>
            <person name="Lepp D."/>
            <person name="Li X.-Z."/>
            <person name="Zhou T."/>
        </authorList>
    </citation>
    <scope>NUCLEOTIDE SEQUENCE [LARGE SCALE GENOMIC DNA]</scope>
    <source>
        <strain evidence="4 5">BD-c194</strain>
    </source>
</reference>
<comment type="similarity">
    <text evidence="2">Belongs to the bacterial solute-binding protein 5 family.</text>
</comment>
<evidence type="ECO:0000259" key="3">
    <source>
        <dbReference type="Pfam" id="PF00496"/>
    </source>
</evidence>
<dbReference type="EMBL" id="JZEX01000107">
    <property type="protein sequence ID" value="KKB11849.1"/>
    <property type="molecule type" value="Genomic_DNA"/>
</dbReference>
<dbReference type="Proteomes" id="UP000033632">
    <property type="component" value="Unassembled WGS sequence"/>
</dbReference>
<dbReference type="AlphaFoldDB" id="A0A0F5FSJ4"/>
<dbReference type="InterPro" id="IPR000914">
    <property type="entry name" value="SBP_5_dom"/>
</dbReference>
<comment type="subcellular location">
    <subcellularLocation>
        <location evidence="1">Periplasm</location>
    </subcellularLocation>
</comment>
<dbReference type="Pfam" id="PF00496">
    <property type="entry name" value="SBP_bac_5"/>
    <property type="match status" value="1"/>
</dbReference>
<dbReference type="GO" id="GO:0015833">
    <property type="term" value="P:peptide transport"/>
    <property type="evidence" value="ECO:0007669"/>
    <property type="project" value="TreeGrafter"/>
</dbReference>
<name>A0A0F5FSJ4_9HYPH</name>
<dbReference type="STRING" id="443610.VE25_10740"/>
<dbReference type="PATRIC" id="fig|443610.3.peg.352"/>
<sequence length="627" mass="70331">MALAGVLAFPLAASAYQEAPMLAEQVAAGALPPVDERLPAEPLVLEPREAVGTYGGELTFGIKGMADWVLLQRTMGYEPLVTWNPEWDEIVPNIAKAFHVNEDATEFVFELREGMKWSDGHPFTADDIVFWFEDILLDPDVSPGIPTGMRAGGEPPVLTKVDDLTVKFEFEESNGLFLQYVAYARGGFEMTSFPKHYFEQFHLKYNENADELAKELGFSNWLDMFQDRSGDYMAPWRFRGDVPVLLPWMLQTGLETLASSQQVVAVRNPYYFKVDPEGNQLPYIDRAVYASVQDDEVLLLKALNGEIDFQDRNIGIDANRAVLYDGQEAGGYRFYEVALSDMNTGIISINQTIPDDRKREIFTNKDFRIALSHAINRQEIIDIVHQGVGEPWQAAPRPDTPLYSERLAKQYTEYDPDLANRMLDAILPDRGANGMRTYSDGTPFTFVLEASDAHGLRFPDAAELVVRYWQEVGIDAQVRVMDRALLDQRRIANVQDAMIWRGFGGSLDAIVDTRWYVPVTGNSNFGIPWTQWAEGEAGGIEPPQSVKDHMAMYREVALTPTLEGQIEKYGELLEVSADQFYVFGISLRGPGFGIVKTDLGNAPQVVPAGGDILDPAHSRLEQLFWKN</sequence>
<evidence type="ECO:0000313" key="5">
    <source>
        <dbReference type="Proteomes" id="UP000033632"/>
    </source>
</evidence>
<proteinExistence type="inferred from homology"/>
<dbReference type="PANTHER" id="PTHR30290">
    <property type="entry name" value="PERIPLASMIC BINDING COMPONENT OF ABC TRANSPORTER"/>
    <property type="match status" value="1"/>
</dbReference>
<organism evidence="4 5">
    <name type="scientific">Devosia geojensis</name>
    <dbReference type="NCBI Taxonomy" id="443610"/>
    <lineage>
        <taxon>Bacteria</taxon>
        <taxon>Pseudomonadati</taxon>
        <taxon>Pseudomonadota</taxon>
        <taxon>Alphaproteobacteria</taxon>
        <taxon>Hyphomicrobiales</taxon>
        <taxon>Devosiaceae</taxon>
        <taxon>Devosia</taxon>
    </lineage>
</organism>
<keyword evidence="5" id="KW-1185">Reference proteome</keyword>
<dbReference type="Gene3D" id="3.10.105.10">
    <property type="entry name" value="Dipeptide-binding Protein, Domain 3"/>
    <property type="match status" value="1"/>
</dbReference>
<accession>A0A0F5FSJ4</accession>
<comment type="caution">
    <text evidence="4">The sequence shown here is derived from an EMBL/GenBank/DDBJ whole genome shotgun (WGS) entry which is preliminary data.</text>
</comment>
<dbReference type="SUPFAM" id="SSF53850">
    <property type="entry name" value="Periplasmic binding protein-like II"/>
    <property type="match status" value="1"/>
</dbReference>